<name>A0A843X5T3_COLES</name>
<protein>
    <submittedName>
        <fullName evidence="1">Uncharacterized protein</fullName>
    </submittedName>
</protein>
<keyword evidence="2" id="KW-1185">Reference proteome</keyword>
<accession>A0A843X5T3</accession>
<proteinExistence type="predicted"/>
<dbReference type="EMBL" id="NMUH01005125">
    <property type="protein sequence ID" value="MQM11850.1"/>
    <property type="molecule type" value="Genomic_DNA"/>
</dbReference>
<evidence type="ECO:0000313" key="1">
    <source>
        <dbReference type="EMBL" id="MQM11850.1"/>
    </source>
</evidence>
<comment type="caution">
    <text evidence="1">The sequence shown here is derived from an EMBL/GenBank/DDBJ whole genome shotgun (WGS) entry which is preliminary data.</text>
</comment>
<organism evidence="1 2">
    <name type="scientific">Colocasia esculenta</name>
    <name type="common">Wild taro</name>
    <name type="synonym">Arum esculentum</name>
    <dbReference type="NCBI Taxonomy" id="4460"/>
    <lineage>
        <taxon>Eukaryota</taxon>
        <taxon>Viridiplantae</taxon>
        <taxon>Streptophyta</taxon>
        <taxon>Embryophyta</taxon>
        <taxon>Tracheophyta</taxon>
        <taxon>Spermatophyta</taxon>
        <taxon>Magnoliopsida</taxon>
        <taxon>Liliopsida</taxon>
        <taxon>Araceae</taxon>
        <taxon>Aroideae</taxon>
        <taxon>Colocasieae</taxon>
        <taxon>Colocasia</taxon>
    </lineage>
</organism>
<reference evidence="1" key="1">
    <citation type="submission" date="2017-07" db="EMBL/GenBank/DDBJ databases">
        <title>Taro Niue Genome Assembly and Annotation.</title>
        <authorList>
            <person name="Atibalentja N."/>
            <person name="Keating K."/>
            <person name="Fields C.J."/>
        </authorList>
    </citation>
    <scope>NUCLEOTIDE SEQUENCE</scope>
    <source>
        <strain evidence="1">Niue_2</strain>
        <tissue evidence="1">Leaf</tissue>
    </source>
</reference>
<evidence type="ECO:0000313" key="2">
    <source>
        <dbReference type="Proteomes" id="UP000652761"/>
    </source>
</evidence>
<gene>
    <name evidence="1" type="ORF">Taro_044761</name>
</gene>
<dbReference type="Proteomes" id="UP000652761">
    <property type="component" value="Unassembled WGS sequence"/>
</dbReference>
<dbReference type="AlphaFoldDB" id="A0A843X5T3"/>
<sequence length="59" mass="6442">MVRWCFSRGCSVSLVVTPSCSFPTSWRSGMLVGTRCRKSSLLDGRGGGLFAVHCQQCEL</sequence>